<evidence type="ECO:0000313" key="1">
    <source>
        <dbReference type="EMBL" id="CAD6998148.1"/>
    </source>
</evidence>
<keyword evidence="2" id="KW-1185">Reference proteome</keyword>
<protein>
    <submittedName>
        <fullName evidence="1">(Mediterranean fruit fly) hypothetical protein</fullName>
    </submittedName>
</protein>
<accession>A0A811UIK5</accession>
<dbReference type="Proteomes" id="UP000606786">
    <property type="component" value="Unassembled WGS sequence"/>
</dbReference>
<organism evidence="1 2">
    <name type="scientific">Ceratitis capitata</name>
    <name type="common">Mediterranean fruit fly</name>
    <name type="synonym">Tephritis capitata</name>
    <dbReference type="NCBI Taxonomy" id="7213"/>
    <lineage>
        <taxon>Eukaryota</taxon>
        <taxon>Metazoa</taxon>
        <taxon>Ecdysozoa</taxon>
        <taxon>Arthropoda</taxon>
        <taxon>Hexapoda</taxon>
        <taxon>Insecta</taxon>
        <taxon>Pterygota</taxon>
        <taxon>Neoptera</taxon>
        <taxon>Endopterygota</taxon>
        <taxon>Diptera</taxon>
        <taxon>Brachycera</taxon>
        <taxon>Muscomorpha</taxon>
        <taxon>Tephritoidea</taxon>
        <taxon>Tephritidae</taxon>
        <taxon>Ceratitis</taxon>
        <taxon>Ceratitis</taxon>
    </lineage>
</organism>
<dbReference type="EMBL" id="CAJHJT010000012">
    <property type="protein sequence ID" value="CAD6998148.1"/>
    <property type="molecule type" value="Genomic_DNA"/>
</dbReference>
<evidence type="ECO:0000313" key="2">
    <source>
        <dbReference type="Proteomes" id="UP000606786"/>
    </source>
</evidence>
<sequence length="85" mass="9084">MHTMTNKCVRVTRTFFRCIHLPFATELPLSQLYFCVFPQQAEASNCTQHPVAAVTTAAAAAVAATVGTIGTIGTTQCHATSAVWL</sequence>
<reference evidence="1" key="1">
    <citation type="submission" date="2020-11" db="EMBL/GenBank/DDBJ databases">
        <authorList>
            <person name="Whitehead M."/>
        </authorList>
    </citation>
    <scope>NUCLEOTIDE SEQUENCE</scope>
    <source>
        <strain evidence="1">EGII</strain>
    </source>
</reference>
<proteinExistence type="predicted"/>
<name>A0A811UIK5_CERCA</name>
<dbReference type="AlphaFoldDB" id="A0A811UIK5"/>
<gene>
    <name evidence="1" type="ORF">CCAP1982_LOCUS6759</name>
</gene>
<comment type="caution">
    <text evidence="1">The sequence shown here is derived from an EMBL/GenBank/DDBJ whole genome shotgun (WGS) entry which is preliminary data.</text>
</comment>